<dbReference type="Gene3D" id="2.10.60.10">
    <property type="entry name" value="CD59"/>
    <property type="match status" value="1"/>
</dbReference>
<evidence type="ECO:0000313" key="3">
    <source>
        <dbReference type="EMBL" id="KAG8548189.1"/>
    </source>
</evidence>
<dbReference type="SUPFAM" id="SSF57302">
    <property type="entry name" value="Snake toxin-like"/>
    <property type="match status" value="1"/>
</dbReference>
<dbReference type="InterPro" id="IPR050918">
    <property type="entry name" value="CNF-like_PLA2_Inhibitor"/>
</dbReference>
<dbReference type="GO" id="GO:0005576">
    <property type="term" value="C:extracellular region"/>
    <property type="evidence" value="ECO:0007669"/>
    <property type="project" value="UniProtKB-SubCell"/>
</dbReference>
<dbReference type="EMBL" id="WNYA01000480">
    <property type="protein sequence ID" value="KAG8548189.1"/>
    <property type="molecule type" value="Genomic_DNA"/>
</dbReference>
<keyword evidence="2" id="KW-0964">Secreted</keyword>
<protein>
    <recommendedName>
        <fullName evidence="5">Sodefrin-like factor</fullName>
    </recommendedName>
</protein>
<dbReference type="AlphaFoldDB" id="A0AAV6ZKZ0"/>
<dbReference type="PANTHER" id="PTHR20914:SF25">
    <property type="entry name" value="PHOSPHOLIPASE A2 INHIBITOR AND LY6_PLAUR DOMAIN-CONTAINING PROTEIN"/>
    <property type="match status" value="1"/>
</dbReference>
<sequence>MTVTSCCDTDNCTPSSSEFQQMLENLSHNGLVCPTCSRYASTWCEPSDTVQCRGEQDMYFSEIIYSKVIGQISTFNKGCATKATCTDFNIPSKRMSSFFNRTMICSKATRP</sequence>
<accession>A0AAV6ZKZ0</accession>
<organism evidence="3 4">
    <name type="scientific">Engystomops pustulosus</name>
    <name type="common">Tungara frog</name>
    <name type="synonym">Physalaemus pustulosus</name>
    <dbReference type="NCBI Taxonomy" id="76066"/>
    <lineage>
        <taxon>Eukaryota</taxon>
        <taxon>Metazoa</taxon>
        <taxon>Chordata</taxon>
        <taxon>Craniata</taxon>
        <taxon>Vertebrata</taxon>
        <taxon>Euteleostomi</taxon>
        <taxon>Amphibia</taxon>
        <taxon>Batrachia</taxon>
        <taxon>Anura</taxon>
        <taxon>Neobatrachia</taxon>
        <taxon>Hyloidea</taxon>
        <taxon>Leptodactylidae</taxon>
        <taxon>Leiuperinae</taxon>
        <taxon>Engystomops</taxon>
    </lineage>
</organism>
<comment type="subcellular location">
    <subcellularLocation>
        <location evidence="1">Secreted</location>
    </subcellularLocation>
</comment>
<proteinExistence type="predicted"/>
<evidence type="ECO:0000256" key="1">
    <source>
        <dbReference type="ARBA" id="ARBA00004613"/>
    </source>
</evidence>
<gene>
    <name evidence="3" type="ORF">GDO81_026222</name>
</gene>
<dbReference type="PANTHER" id="PTHR20914">
    <property type="entry name" value="LY6/PLAUR DOMAIN-CONTAINING PROTEIN 8"/>
    <property type="match status" value="1"/>
</dbReference>
<dbReference type="InterPro" id="IPR045860">
    <property type="entry name" value="Snake_toxin-like_sf"/>
</dbReference>
<dbReference type="Proteomes" id="UP000824782">
    <property type="component" value="Unassembled WGS sequence"/>
</dbReference>
<evidence type="ECO:0008006" key="5">
    <source>
        <dbReference type="Google" id="ProtNLM"/>
    </source>
</evidence>
<name>A0AAV6ZKZ0_ENGPU</name>
<keyword evidence="4" id="KW-1185">Reference proteome</keyword>
<reference evidence="3" key="1">
    <citation type="thesis" date="2020" institute="ProQuest LLC" country="789 East Eisenhower Parkway, Ann Arbor, MI, USA">
        <title>Comparative Genomics and Chromosome Evolution.</title>
        <authorList>
            <person name="Mudd A.B."/>
        </authorList>
    </citation>
    <scope>NUCLEOTIDE SEQUENCE</scope>
    <source>
        <strain evidence="3">237g6f4</strain>
        <tissue evidence="3">Blood</tissue>
    </source>
</reference>
<evidence type="ECO:0000256" key="2">
    <source>
        <dbReference type="ARBA" id="ARBA00022525"/>
    </source>
</evidence>
<evidence type="ECO:0000313" key="4">
    <source>
        <dbReference type="Proteomes" id="UP000824782"/>
    </source>
</evidence>
<comment type="caution">
    <text evidence="3">The sequence shown here is derived from an EMBL/GenBank/DDBJ whole genome shotgun (WGS) entry which is preliminary data.</text>
</comment>